<evidence type="ECO:0000256" key="2">
    <source>
        <dbReference type="SAM" id="MobiDB-lite"/>
    </source>
</evidence>
<dbReference type="Pfam" id="PF02575">
    <property type="entry name" value="YbaB_DNA_bd"/>
    <property type="match status" value="1"/>
</dbReference>
<feature type="coiled-coil region" evidence="1">
    <location>
        <begin position="4"/>
        <end position="34"/>
    </location>
</feature>
<dbReference type="HOGENOM" id="CLU_120966_0_0_11"/>
<evidence type="ECO:0000256" key="1">
    <source>
        <dbReference type="SAM" id="Coils"/>
    </source>
</evidence>
<dbReference type="AlphaFoldDB" id="I1CWT9"/>
<reference evidence="4" key="2">
    <citation type="submission" date="2012-01" db="EMBL/GenBank/DDBJ databases">
        <title>Noncontiguous Finished sequence of chromosome of Saccharomonospora glauca K62.</title>
        <authorList>
            <consortium name="US DOE Joint Genome Institute"/>
            <person name="Lucas S."/>
            <person name="Han J."/>
            <person name="Lapidus A."/>
            <person name="Cheng J.-F."/>
            <person name="Goodwin L."/>
            <person name="Pitluck S."/>
            <person name="Peters L."/>
            <person name="Mikhailova N."/>
            <person name="Held B."/>
            <person name="Detter J.C."/>
            <person name="Han C."/>
            <person name="Tapia R."/>
            <person name="Land M."/>
            <person name="Hauser L."/>
            <person name="Kyrpides N."/>
            <person name="Ivanova N."/>
            <person name="Pagani I."/>
            <person name="Brambilla E.-M."/>
            <person name="Klenk H.-P."/>
            <person name="Woyke T."/>
        </authorList>
    </citation>
    <scope>NUCLEOTIDE SEQUENCE [LARGE SCALE GENOMIC DNA]</scope>
    <source>
        <strain evidence="4">K62</strain>
    </source>
</reference>
<organism evidence="3 4">
    <name type="scientific">Saccharomonospora glauca K62</name>
    <dbReference type="NCBI Taxonomy" id="928724"/>
    <lineage>
        <taxon>Bacteria</taxon>
        <taxon>Bacillati</taxon>
        <taxon>Actinomycetota</taxon>
        <taxon>Actinomycetes</taxon>
        <taxon>Pseudonocardiales</taxon>
        <taxon>Pseudonocardiaceae</taxon>
        <taxon>Saccharomonospora</taxon>
    </lineage>
</organism>
<dbReference type="InterPro" id="IPR036894">
    <property type="entry name" value="YbaB-like_sf"/>
</dbReference>
<name>I1CWT9_9PSEU</name>
<dbReference type="RefSeq" id="WP_005460952.1">
    <property type="nucleotide sequence ID" value="NZ_CM001484.1"/>
</dbReference>
<dbReference type="GO" id="GO:0003677">
    <property type="term" value="F:DNA binding"/>
    <property type="evidence" value="ECO:0007669"/>
    <property type="project" value="InterPro"/>
</dbReference>
<feature type="compositionally biased region" description="Low complexity" evidence="2">
    <location>
        <begin position="125"/>
        <end position="145"/>
    </location>
</feature>
<reference evidence="3 4" key="1">
    <citation type="submission" date="2011-09" db="EMBL/GenBank/DDBJ databases">
        <authorList>
            <consortium name="US DOE Joint Genome Institute (JGI-PGF)"/>
            <person name="Lucas S."/>
            <person name="Han J."/>
            <person name="Lapidus A."/>
            <person name="Cheng J.-F."/>
            <person name="Goodwin L."/>
            <person name="Pitluck S."/>
            <person name="Peters L."/>
            <person name="Land M.L."/>
            <person name="Hauser L."/>
            <person name="Brambilla E."/>
            <person name="Klenk H.-P."/>
            <person name="Woyke T.J."/>
        </authorList>
    </citation>
    <scope>NUCLEOTIDE SEQUENCE [LARGE SCALE GENOMIC DNA]</scope>
    <source>
        <strain evidence="3 4">K62</strain>
    </source>
</reference>
<evidence type="ECO:0000313" key="4">
    <source>
        <dbReference type="Proteomes" id="UP000005087"/>
    </source>
</evidence>
<dbReference type="STRING" id="928724.SacglDRAFT_00200"/>
<keyword evidence="1" id="KW-0175">Coiled coil</keyword>
<proteinExistence type="predicted"/>
<evidence type="ECO:0008006" key="5">
    <source>
        <dbReference type="Google" id="ProtNLM"/>
    </source>
</evidence>
<dbReference type="InterPro" id="IPR004401">
    <property type="entry name" value="YbaB/EbfC"/>
</dbReference>
<dbReference type="EMBL" id="CM001484">
    <property type="protein sequence ID" value="EIE97163.1"/>
    <property type="molecule type" value="Genomic_DNA"/>
</dbReference>
<protein>
    <recommendedName>
        <fullName evidence="5">YbaB/EbfC DNA-binding family protein</fullName>
    </recommendedName>
</protein>
<dbReference type="SUPFAM" id="SSF82607">
    <property type="entry name" value="YbaB-like"/>
    <property type="match status" value="1"/>
</dbReference>
<gene>
    <name evidence="3" type="ORF">SacglDRAFT_00200</name>
</gene>
<evidence type="ECO:0000313" key="3">
    <source>
        <dbReference type="EMBL" id="EIE97163.1"/>
    </source>
</evidence>
<feature type="region of interest" description="Disordered" evidence="2">
    <location>
        <begin position="108"/>
        <end position="182"/>
    </location>
</feature>
<keyword evidence="4" id="KW-1185">Reference proteome</keyword>
<accession>I1CWT9</accession>
<feature type="compositionally biased region" description="Low complexity" evidence="2">
    <location>
        <begin position="152"/>
        <end position="161"/>
    </location>
</feature>
<dbReference type="Gene3D" id="3.30.1310.10">
    <property type="entry name" value="Nucleoid-associated protein YbaB-like domain"/>
    <property type="match status" value="1"/>
</dbReference>
<sequence length="182" mass="19668">MGSEERLEQALRSFQEQAKKAAELKEKLAELKGHARNSDGSVTVTVAPSGAVLGLQLSPMAMRRSHTQLQQEILATIRQATQQAAAAMQATVEPILGDKMQQFKEAFRAQSVTPLGPSTPPPASSLPLPGQQPGQPSTQQPGQQAGPPPTQQPVQRPIRSTPRTRRPVEELDDDDFNGPILR</sequence>
<dbReference type="eggNOG" id="ENOG502ZJXP">
    <property type="taxonomic scope" value="Bacteria"/>
</dbReference>
<dbReference type="Proteomes" id="UP000005087">
    <property type="component" value="Chromosome"/>
</dbReference>